<dbReference type="InterPro" id="IPR023362">
    <property type="entry name" value="PH-BEACH_dom"/>
</dbReference>
<evidence type="ECO:0000313" key="7">
    <source>
        <dbReference type="EMBL" id="EDV25542.1"/>
    </source>
</evidence>
<dbReference type="SUPFAM" id="SSF50978">
    <property type="entry name" value="WD40 repeat-like"/>
    <property type="match status" value="1"/>
</dbReference>
<dbReference type="InterPro" id="IPR036322">
    <property type="entry name" value="WD40_repeat_dom_sf"/>
</dbReference>
<dbReference type="InterPro" id="IPR000409">
    <property type="entry name" value="BEACH_dom"/>
</dbReference>
<dbReference type="InterPro" id="IPR015943">
    <property type="entry name" value="WD40/YVTN_repeat-like_dom_sf"/>
</dbReference>
<gene>
    <name evidence="7" type="ORF">TRIADDRAFT_23507</name>
</gene>
<dbReference type="PANTHER" id="PTHR46108">
    <property type="entry name" value="BLUE CHEESE"/>
    <property type="match status" value="1"/>
</dbReference>
<dbReference type="Pfam" id="PF14844">
    <property type="entry name" value="PH_BEACH"/>
    <property type="match status" value="1"/>
</dbReference>
<keyword evidence="8" id="KW-1185">Reference proteome</keyword>
<accession>B3RVQ6</accession>
<dbReference type="PROSITE" id="PS00678">
    <property type="entry name" value="WD_REPEATS_1"/>
    <property type="match status" value="1"/>
</dbReference>
<evidence type="ECO:0000259" key="6">
    <source>
        <dbReference type="PROSITE" id="PS51783"/>
    </source>
</evidence>
<dbReference type="Pfam" id="PF23295">
    <property type="entry name" value="Arm_4"/>
    <property type="match status" value="1"/>
</dbReference>
<dbReference type="PROSITE" id="PS51783">
    <property type="entry name" value="PH_BEACH"/>
    <property type="match status" value="1"/>
</dbReference>
<dbReference type="OrthoDB" id="10018316at2759"/>
<dbReference type="SMART" id="SM01026">
    <property type="entry name" value="Beach"/>
    <property type="match status" value="1"/>
</dbReference>
<dbReference type="PhylomeDB" id="B3RVQ6"/>
<dbReference type="eggNOG" id="KOG1786">
    <property type="taxonomic scope" value="Eukaryota"/>
</dbReference>
<dbReference type="GeneID" id="6753283"/>
<dbReference type="SMART" id="SM00320">
    <property type="entry name" value="WD40"/>
    <property type="match status" value="4"/>
</dbReference>
<feature type="region of interest" description="Disordered" evidence="4">
    <location>
        <begin position="14"/>
        <end position="34"/>
    </location>
</feature>
<dbReference type="InterPro" id="IPR019775">
    <property type="entry name" value="WD40_repeat_CS"/>
</dbReference>
<dbReference type="HOGENOM" id="CLU_000175_5_2_1"/>
<dbReference type="eggNOG" id="KOG1788">
    <property type="taxonomic scope" value="Eukaryota"/>
</dbReference>
<proteinExistence type="predicted"/>
<dbReference type="InterPro" id="IPR011993">
    <property type="entry name" value="PH-like_dom_sf"/>
</dbReference>
<evidence type="ECO:0008006" key="9">
    <source>
        <dbReference type="Google" id="ProtNLM"/>
    </source>
</evidence>
<feature type="domain" description="BEACH-type PH" evidence="6">
    <location>
        <begin position="2464"/>
        <end position="2590"/>
    </location>
</feature>
<dbReference type="SUPFAM" id="SSF81837">
    <property type="entry name" value="BEACH domain"/>
    <property type="match status" value="1"/>
</dbReference>
<evidence type="ECO:0000259" key="5">
    <source>
        <dbReference type="PROSITE" id="PS50197"/>
    </source>
</evidence>
<dbReference type="Proteomes" id="UP000009022">
    <property type="component" value="Unassembled WGS sequence"/>
</dbReference>
<dbReference type="RefSeq" id="XP_002111575.1">
    <property type="nucleotide sequence ID" value="XM_002111539.1"/>
</dbReference>
<feature type="region of interest" description="Disordered" evidence="4">
    <location>
        <begin position="2425"/>
        <end position="2456"/>
    </location>
</feature>
<feature type="repeat" description="WD" evidence="3">
    <location>
        <begin position="3062"/>
        <end position="3103"/>
    </location>
</feature>
<dbReference type="PROSITE" id="PS50197">
    <property type="entry name" value="BEACH"/>
    <property type="match status" value="1"/>
</dbReference>
<sequence length="3188" mass="358898">MHLVRKLVGRVRSNSDLENQRSRSGSDPSTDDSNSLMNLRKLYVDYCQVPDPSDSGRSLQELKLYKMLPLFCQLFGNAQPSDMFERFGDILPFTKHVSRLFVSEIRRRVSNHASEEASSAIIEYLETTDQSVRSGWNLLKTIQLLSAGNSAIVASLVATSLPSTMVKCMYLFYDLPSPCKSDELTSNRPIETTPSTTTLSTQQQQRRQLQIMYGKILSRLCQFIGPIEELVRKDDLALLMSAVTTWCPNYNKPWRNIASSCIRTISSSKLSTMVLDYIHNKNCISVCVNSMRKLKDVPPLEMVEMFVTIFCCLKDTSNATQTLLDDFRTCNGYLFVTEFLLKVESQLNSISDQSEKQLTEEALRNMILLIASMVLYGYMILKASGPLDISPYQEKDFVIPQPTSKGNVSVRNIAAFQVLQTVFIRANSTFLSNTILDSIINIYNSEAANYFILSPQKTIANFIEKMSSKSISVQEKILQLLEYVACNLNFVPQYELCDLAIALQAYSEPNACIFIMRSMIKLVSYNSKYQDIYREVKLLDGLIVLLKKYAMLMRENECEDNNNDNNINNLSNLDSLEDYAFMLMETLRVVLEGNTINVNHFRRDGGARCVHNLVPYSRSRAKSLRLVQQLILSEGGEDDLGTLLGMMNSAPQTAVELKIDIMNTLARVFSLDPSMRSSFREVGGFIYIVSVLVSMNGSLSSKPFQAWETVDQKQILGLLKMCLRTLTLAMRDSPANKRFFTSEVSFDSLADTLQLLGCFNNNTCLESYCNQPTDLSAETTDSSNEISHDKPAVSDSDKEISFPSLIAAERVITCVFSMALDLFDWNEKLIISRSYNEVTQPPSNTPLLVNPGALCVIINLLPCVGKEDETLLLQKRITNRINRIIQVEYNQQTACDAGLINKLLTKCQEALSDDCHPLHLLLQTFEHLAAQAIQPNELREFLRLGAPLHCYTWPVRNYEDIVNLQKSPNETDEDDLNNTEVITTTEADSSGAISNLSANHGSVSIKIVKSLVSMTTQRDIRFQGASLMPQFIEFDMNSDGFGCLCLLSIAPQTIVAGFVTDENDSALAQGLTGGVGNGERLFPPQNGLTYATWLCVDIFSSPTIDAHPIRLLTVGRCTNTNGNLSNSSIPLSISISPFERTLIVSTVENYAGNSQEADSGSSFIGNHEACFKCDHLLKENVWRHIVVILNKGVIKNSTVSLFIDGMLISTQKLHYVQIGSGSNTTSSNNANNSAVSNYYFARIGTPPSQRRLSKLKFRLGPTHLFEEPLSTSSVTTLYLLGPNYIGNFQAPMLEPTMCAVAKERGLTLPVLQPIVSEERIMFSIYGHALTTMTFTSIAHQFAKSDARAIAKELGLQRQDSSLPISFIVNSACHLSGPARSPGAVVVSSAGTRVFCPMPVAQALQCIGGVKAILGLVSMAMTMEELYAAVKVLVSVVSCNGLAAREMERIKGYQILAMLFKHKSHLINSHILHLIYTLVGTVDSSRESSALPCLPAFVDLLCDLEIWNLAPGDLQLMLFEHFYELLTQNSNASFNITLMRKLGMVSKLIQVLRNESVRYEIGESIVNIITLLLSGAPSSADLLRLGQYLISTLPPVSPSSEKLLSFNDKSSDTDTNDVEEYKDNPVIKKIKLRNLLLEALYSLSIGNSKDVNHQMTDAIVKVLGFDWLATFLHGANHKSTVILALRMLIIILQSSNTTLSNSTYLTVYKEGTFNGGWLSNTEHILNNTINTVACGVSVNTANLKGSRQLEINKDFFNLPGFVMFQNIAMHMHIDEPEIYYMLIALLLGKRLMQSSMENIKEFDLSTLFNVFDLAKVSLNENRVSQKSTTTYVQCPNVAVVLLSITRRMVNQFQMEETATLRHYPVTIIQFLFFLYCHIPEFAQYCSSQEFLEALAATLFPLTPQYKSLSIDEWQIIASDGDSHDFQHDTPHSPTTAFDGWTRLCSHPAKRYVLEFIRDIIADGMISDKQNKLPVAIEFALEAAPSQSPNRLQADYQTEVICLMMNYLISSDALGDRSSLVKAAGNYSRVSNNVLLYCAKVVDKLWQGMFTQNNTRIFDFLIRMIEQARQCPHSVQIEQLYHCLNRCILYQLSRLQLKNVNKAQILDTLKLIMSYNKLILSPSNNDHEFLACLCHHLLSLSGNSVPHAMTDFDSSNSSVSSSLQKLVSGKGTENKDDMLNNEAIISTSKRLWDILLSNKSEILEEIFKTTLAKKKQANNEKLSIAAQAAKHWNVYHASEQRGEASVMITQQAVSLKSKRVISRLSNTVRRIKKDPKIISAHILNQVSQWIMNHKAVVSTLIDVNYREYKQECQHLLQYVSEEWNQLCYELIRERGIWGPLSGTFLDKWKLDATEGPCRMRKRMIRNEDFYKHYPYVMDGISDDKYNEKFRIARSYDSMEFYRLFPEENISPELYVNSTLNTVTINKDMEATKSEPLERTTSCGDETNEQEDNDQDRDHQSVLRFLEVGDKITAMFRCARIEGLDNSEGVLLFGREHFYVVDGFTLLASKEIKDISSLTPGSYDPVVPRSSSKSTQRRLKRCCLKWFYGDVHEVYKRRYLLQPTGIEFFCNDGRNSLLVFPKSSRDKVYSKLISIIPSNAGSATESLSGMKRNIDLESSVGLLNTLMGERSVTQRWERGEISNFQYLMHINTLAGRSYNDLMQYPVLPWIIADYVNEEIDLTNSKSFRDLSKPMGAQGEERVKKFMKRYNEWDDPTGETPPYHYGTHYSSAMIVASYLIRLEPFTQHFLRLQGGHFDLPDRMFHSIQDSWNSASQTNMADVKELIPEFFTLPTFLMNNNHFDLGEKQNGTKLGEVILPPWAKNSAYQFIRINREALESDYVSANLHKWIDLIFGYKQQGQMAIDSINVYHHLFYEGAVDISTIRDPLKRNAIIAFINNFGQIPQQIFKKPHPAKRMRIPDTLPSITTPGSSTYSPFSANNDKLFYHALDSLVPSSHPLKELKGAVGQIVQTERSIYAVERNKVLIPSNYNRCMAWGFSDFSFRILTLEGDKLLAVYECVHYGQTLCICCPHDRIFITGGTSTAVCVWKPEVNKDKSKQLKLKEILYGHTKAVTDIVASLAYSVIVSGSEDRTCIIWDLNRLQYIKQLPVRKAPVTAIAINDMTGDITTCAGSWIHVWTINGELLTAFNASIISNSNVLCCAVSDLRDWDKDNVIVTGSADGKIRVSFRWHI</sequence>
<dbReference type="Pfam" id="PF02138">
    <property type="entry name" value="Beach"/>
    <property type="match status" value="1"/>
</dbReference>
<dbReference type="InterPro" id="IPR051944">
    <property type="entry name" value="BEACH_domain_protein"/>
</dbReference>
<dbReference type="SUPFAM" id="SSF50729">
    <property type="entry name" value="PH domain-like"/>
    <property type="match status" value="1"/>
</dbReference>
<evidence type="ECO:0000256" key="4">
    <source>
        <dbReference type="SAM" id="MobiDB-lite"/>
    </source>
</evidence>
<dbReference type="CTD" id="6753283"/>
<dbReference type="Gene3D" id="2.30.29.30">
    <property type="entry name" value="Pleckstrin-homology domain (PH domain)/Phosphotyrosine-binding domain (PTB)"/>
    <property type="match status" value="1"/>
</dbReference>
<dbReference type="Gene3D" id="2.130.10.10">
    <property type="entry name" value="YVTN repeat-like/Quinoprotein amine dehydrogenase"/>
    <property type="match status" value="1"/>
</dbReference>
<dbReference type="EMBL" id="DS985244">
    <property type="protein sequence ID" value="EDV25542.1"/>
    <property type="molecule type" value="Genomic_DNA"/>
</dbReference>
<dbReference type="InterPro" id="IPR036372">
    <property type="entry name" value="BEACH_dom_sf"/>
</dbReference>
<keyword evidence="1 3" id="KW-0853">WD repeat</keyword>
<dbReference type="CDD" id="cd06071">
    <property type="entry name" value="Beach"/>
    <property type="match status" value="1"/>
</dbReference>
<reference evidence="7 8" key="1">
    <citation type="journal article" date="2008" name="Nature">
        <title>The Trichoplax genome and the nature of placozoans.</title>
        <authorList>
            <person name="Srivastava M."/>
            <person name="Begovic E."/>
            <person name="Chapman J."/>
            <person name="Putnam N.H."/>
            <person name="Hellsten U."/>
            <person name="Kawashima T."/>
            <person name="Kuo A."/>
            <person name="Mitros T."/>
            <person name="Salamov A."/>
            <person name="Carpenter M.L."/>
            <person name="Signorovitch A.Y."/>
            <person name="Moreno M.A."/>
            <person name="Kamm K."/>
            <person name="Grimwood J."/>
            <person name="Schmutz J."/>
            <person name="Shapiro H."/>
            <person name="Grigoriev I.V."/>
            <person name="Buss L.W."/>
            <person name="Schierwater B."/>
            <person name="Dellaporta S.L."/>
            <person name="Rokhsar D.S."/>
        </authorList>
    </citation>
    <scope>NUCLEOTIDE SEQUENCE [LARGE SCALE GENOMIC DNA]</scope>
    <source>
        <strain evidence="7 8">Grell-BS-1999</strain>
    </source>
</reference>
<dbReference type="InterPro" id="IPR056252">
    <property type="entry name" value="Alfy-like_Arm-like"/>
</dbReference>
<feature type="compositionally biased region" description="Basic and acidic residues" evidence="4">
    <location>
        <begin position="2425"/>
        <end position="2435"/>
    </location>
</feature>
<dbReference type="KEGG" id="tad:TRIADDRAFT_23507"/>
<protein>
    <recommendedName>
        <fullName evidence="9">DUF4704 domain-containing protein</fullName>
    </recommendedName>
</protein>
<dbReference type="PANTHER" id="PTHR46108:SF4">
    <property type="entry name" value="BLUE CHEESE"/>
    <property type="match status" value="1"/>
</dbReference>
<dbReference type="CDD" id="cd01201">
    <property type="entry name" value="PH_BEACH"/>
    <property type="match status" value="1"/>
</dbReference>
<dbReference type="PROSITE" id="PS50082">
    <property type="entry name" value="WD_REPEATS_2"/>
    <property type="match status" value="1"/>
</dbReference>
<evidence type="ECO:0000256" key="2">
    <source>
        <dbReference type="ARBA" id="ARBA00022737"/>
    </source>
</evidence>
<evidence type="ECO:0000313" key="8">
    <source>
        <dbReference type="Proteomes" id="UP000009022"/>
    </source>
</evidence>
<feature type="compositionally biased region" description="Polar residues" evidence="4">
    <location>
        <begin position="22"/>
        <end position="34"/>
    </location>
</feature>
<dbReference type="FunFam" id="1.10.1540.10:FF:000002">
    <property type="entry name" value="WD repeat and FYVE domain containing 3"/>
    <property type="match status" value="1"/>
</dbReference>
<dbReference type="STRING" id="10228.B3RVQ6"/>
<keyword evidence="2" id="KW-0677">Repeat</keyword>
<feature type="compositionally biased region" description="Acidic residues" evidence="4">
    <location>
        <begin position="2443"/>
        <end position="2452"/>
    </location>
</feature>
<evidence type="ECO:0000256" key="3">
    <source>
        <dbReference type="PROSITE-ProRule" id="PRU00221"/>
    </source>
</evidence>
<dbReference type="PROSITE" id="PS50294">
    <property type="entry name" value="WD_REPEATS_REGION"/>
    <property type="match status" value="1"/>
</dbReference>
<dbReference type="InParanoid" id="B3RVQ6"/>
<dbReference type="Pfam" id="PF00400">
    <property type="entry name" value="WD40"/>
    <property type="match status" value="1"/>
</dbReference>
<dbReference type="OMA" id="GVCHLIE"/>
<name>B3RVQ6_TRIAD</name>
<dbReference type="InterPro" id="IPR001680">
    <property type="entry name" value="WD40_rpt"/>
</dbReference>
<evidence type="ECO:0000256" key="1">
    <source>
        <dbReference type="ARBA" id="ARBA00022574"/>
    </source>
</evidence>
<dbReference type="Gene3D" id="1.10.1540.10">
    <property type="entry name" value="BEACH domain"/>
    <property type="match status" value="1"/>
</dbReference>
<feature type="domain" description="BEACH" evidence="5">
    <location>
        <begin position="2618"/>
        <end position="2911"/>
    </location>
</feature>
<organism evidence="7 8">
    <name type="scientific">Trichoplax adhaerens</name>
    <name type="common">Trichoplax reptans</name>
    <dbReference type="NCBI Taxonomy" id="10228"/>
    <lineage>
        <taxon>Eukaryota</taxon>
        <taxon>Metazoa</taxon>
        <taxon>Placozoa</taxon>
        <taxon>Uniplacotomia</taxon>
        <taxon>Trichoplacea</taxon>
        <taxon>Trichoplacidae</taxon>
        <taxon>Trichoplax</taxon>
    </lineage>
</organism>